<keyword evidence="3" id="KW-1185">Reference proteome</keyword>
<name>A0ABN2WP45_9ACTN</name>
<feature type="region of interest" description="Disordered" evidence="1">
    <location>
        <begin position="35"/>
        <end position="60"/>
    </location>
</feature>
<gene>
    <name evidence="2" type="ORF">GCM10009759_25460</name>
</gene>
<sequence length="158" mass="16586">MTVTAVVGGAGAGILERMDGEQEIRALIGSWLAAEDAAAPPPREGAPGPGADGGALPVRDSGAREVAAAARRLALRGLAEERSAARPDGYGGPDGPDGLPEVSDALHRIARGLVVDEHPSAWRWTRAERNEVAHWVALLMRRFGEDGVQELIAEFPAR</sequence>
<dbReference type="Proteomes" id="UP001500897">
    <property type="component" value="Unassembled WGS sequence"/>
</dbReference>
<protein>
    <submittedName>
        <fullName evidence="2">Uncharacterized protein</fullName>
    </submittedName>
</protein>
<feature type="region of interest" description="Disordered" evidence="1">
    <location>
        <begin position="80"/>
        <end position="101"/>
    </location>
</feature>
<proteinExistence type="predicted"/>
<evidence type="ECO:0000313" key="3">
    <source>
        <dbReference type="Proteomes" id="UP001500897"/>
    </source>
</evidence>
<comment type="caution">
    <text evidence="2">The sequence shown here is derived from an EMBL/GenBank/DDBJ whole genome shotgun (WGS) entry which is preliminary data.</text>
</comment>
<reference evidence="2 3" key="1">
    <citation type="journal article" date="2019" name="Int. J. Syst. Evol. Microbiol.">
        <title>The Global Catalogue of Microorganisms (GCM) 10K type strain sequencing project: providing services to taxonomists for standard genome sequencing and annotation.</title>
        <authorList>
            <consortium name="The Broad Institute Genomics Platform"/>
            <consortium name="The Broad Institute Genome Sequencing Center for Infectious Disease"/>
            <person name="Wu L."/>
            <person name="Ma J."/>
        </authorList>
    </citation>
    <scope>NUCLEOTIDE SEQUENCE [LARGE SCALE GENOMIC DNA]</scope>
    <source>
        <strain evidence="2 3">JCM 14559</strain>
    </source>
</reference>
<dbReference type="EMBL" id="BAAANS010000014">
    <property type="protein sequence ID" value="GAA2096350.1"/>
    <property type="molecule type" value="Genomic_DNA"/>
</dbReference>
<evidence type="ECO:0000256" key="1">
    <source>
        <dbReference type="SAM" id="MobiDB-lite"/>
    </source>
</evidence>
<evidence type="ECO:0000313" key="2">
    <source>
        <dbReference type="EMBL" id="GAA2096350.1"/>
    </source>
</evidence>
<organism evidence="2 3">
    <name type="scientific">Kitasatospora saccharophila</name>
    <dbReference type="NCBI Taxonomy" id="407973"/>
    <lineage>
        <taxon>Bacteria</taxon>
        <taxon>Bacillati</taxon>
        <taxon>Actinomycetota</taxon>
        <taxon>Actinomycetes</taxon>
        <taxon>Kitasatosporales</taxon>
        <taxon>Streptomycetaceae</taxon>
        <taxon>Kitasatospora</taxon>
    </lineage>
</organism>
<accession>A0ABN2WP45</accession>